<gene>
    <name evidence="2" type="ORF">CYJ47_11955</name>
</gene>
<name>A0AAF0YR70_9CORY</name>
<dbReference type="CDD" id="cd00085">
    <property type="entry name" value="HNHc"/>
    <property type="match status" value="1"/>
</dbReference>
<keyword evidence="2" id="KW-0378">Hydrolase</keyword>
<dbReference type="Proteomes" id="UP000234560">
    <property type="component" value="Chromosome"/>
</dbReference>
<dbReference type="GO" id="GO:0004519">
    <property type="term" value="F:endonuclease activity"/>
    <property type="evidence" value="ECO:0007669"/>
    <property type="project" value="UniProtKB-KW"/>
</dbReference>
<accession>A0AAF0YR70</accession>
<protein>
    <submittedName>
        <fullName evidence="2">HNH endonuclease signature motif containing protein</fullName>
    </submittedName>
</protein>
<evidence type="ECO:0000259" key="1">
    <source>
        <dbReference type="Pfam" id="PF01844"/>
    </source>
</evidence>
<feature type="domain" description="HNH" evidence="1">
    <location>
        <begin position="281"/>
        <end position="323"/>
    </location>
</feature>
<sequence>MSCLEALGAAVAGTVDLLDEASGLPKRAILARVKSPKLATSLHKLAKIYTGRTNNPKKQAAARENITAQGHTFDTLEIVERYAKKLVNKRRMWEVRETLTRLPADDRLLTAEAKKLVARLNGKRVDAPDKIVSARDVKNSTLMDLHVRGTGYKMEMVMERVRQYSADNNVHPADAIQDLILGADAGGSAQITPMVVLTLDKNVIGKTKEARNQYTFSLTNGSTITGLELAQADLTDKGYAILLDPFDGATLGLYQFDTPNPHARFADPLDRFIQKVKNPVCAWPDCGTGAEYSQVHHVHSYKDGGPSTEENFSVLCKFDNGRNDDDRTKPKHGHMEKIDGLDYWVPAFGGEKLLNMHPCAQGGAVRVAKRMWNANNPARRIAF</sequence>
<dbReference type="InterPro" id="IPR002711">
    <property type="entry name" value="HNH"/>
</dbReference>
<evidence type="ECO:0000313" key="3">
    <source>
        <dbReference type="Proteomes" id="UP000234560"/>
    </source>
</evidence>
<dbReference type="RefSeq" id="WP_143485507.1">
    <property type="nucleotide sequence ID" value="NZ_CP136958.1"/>
</dbReference>
<reference evidence="2" key="2">
    <citation type="submission" date="2023-10" db="EMBL/GenBank/DDBJ databases">
        <authorList>
            <person name="Choi B."/>
        </authorList>
    </citation>
    <scope>NUCLEOTIDE SEQUENCE</scope>
    <source>
        <strain evidence="2">UMB0763</strain>
    </source>
</reference>
<dbReference type="InterPro" id="IPR003615">
    <property type="entry name" value="HNH_nuc"/>
</dbReference>
<dbReference type="GO" id="GO:0003676">
    <property type="term" value="F:nucleic acid binding"/>
    <property type="evidence" value="ECO:0007669"/>
    <property type="project" value="InterPro"/>
</dbReference>
<dbReference type="EMBL" id="CP136958">
    <property type="protein sequence ID" value="WOT01945.1"/>
    <property type="molecule type" value="Genomic_DNA"/>
</dbReference>
<keyword evidence="2" id="KW-0255">Endonuclease</keyword>
<reference evidence="2" key="1">
    <citation type="submission" date="2017-12" db="EMBL/GenBank/DDBJ databases">
        <authorList>
            <person name="Thomas-White K."/>
            <person name="Wolfe A.J."/>
        </authorList>
    </citation>
    <scope>NUCLEOTIDE SEQUENCE</scope>
    <source>
        <strain evidence="2">UMB0763</strain>
    </source>
</reference>
<organism evidence="2 3">
    <name type="scientific">Corynebacterium pyruviciproducens</name>
    <dbReference type="NCBI Taxonomy" id="598660"/>
    <lineage>
        <taxon>Bacteria</taxon>
        <taxon>Bacillati</taxon>
        <taxon>Actinomycetota</taxon>
        <taxon>Actinomycetes</taxon>
        <taxon>Mycobacteriales</taxon>
        <taxon>Corynebacteriaceae</taxon>
        <taxon>Corynebacterium</taxon>
    </lineage>
</organism>
<dbReference type="GO" id="GO:0008270">
    <property type="term" value="F:zinc ion binding"/>
    <property type="evidence" value="ECO:0007669"/>
    <property type="project" value="InterPro"/>
</dbReference>
<dbReference type="KEGG" id="cpyr:CYJ47_11955"/>
<proteinExistence type="predicted"/>
<evidence type="ECO:0000313" key="2">
    <source>
        <dbReference type="EMBL" id="WOT01945.1"/>
    </source>
</evidence>
<dbReference type="AlphaFoldDB" id="A0AAF0YR70"/>
<dbReference type="Pfam" id="PF01844">
    <property type="entry name" value="HNH"/>
    <property type="match status" value="1"/>
</dbReference>
<keyword evidence="2" id="KW-0540">Nuclease</keyword>